<dbReference type="InterPro" id="IPR038765">
    <property type="entry name" value="Papain-like_cys_pep_sf"/>
</dbReference>
<evidence type="ECO:0000256" key="1">
    <source>
        <dbReference type="ARBA" id="ARBA00006547"/>
    </source>
</evidence>
<sequence length="284" mass="32539">MLKASMPEYFAPMPDIGMAFERIGLDPKGDYSPDVGNLQKLMYAHITHVPYENLDIYDYKRKVDFALPHLFEKFVLYRRGGYCYEINGFFMGILEALGYDCYPLSGRLLFGKDVAGPMSHRTTIVTIGNDQYLCDVGYGAGCAEGPVSLSSPGIQDILGYKFSIRHHDGGFYGDMTLVKHFDDGTESDFYTVYKKPHTLLDFIGPNYNTSTNPESPFLKRRVVRLRTEAGSIVIDNKIFRRKADKKILEEEITTNKRLYEILTQEFNMIVPKLSFSTDFPREWF</sequence>
<dbReference type="Pfam" id="PF00797">
    <property type="entry name" value="Acetyltransf_2"/>
    <property type="match status" value="1"/>
</dbReference>
<evidence type="ECO:0000313" key="4">
    <source>
        <dbReference type="Proteomes" id="UP000050326"/>
    </source>
</evidence>
<dbReference type="AlphaFoldDB" id="A0A0N8NSM6"/>
<gene>
    <name evidence="3" type="primary">nat</name>
    <name evidence="3" type="ORF">OXPF_42410</name>
</gene>
<dbReference type="InterPro" id="IPR053710">
    <property type="entry name" value="Arylamine_NAT_domain_sf"/>
</dbReference>
<dbReference type="STRING" id="36849.OXPF_42410"/>
<protein>
    <submittedName>
        <fullName evidence="3">Arylamine N-acetyltransferase</fullName>
        <ecNumber evidence="3">2.3.1.5</ecNumber>
    </submittedName>
</protein>
<dbReference type="PANTHER" id="PTHR11786">
    <property type="entry name" value="N-HYDROXYARYLAMINE O-ACETYLTRANSFERASE"/>
    <property type="match status" value="1"/>
</dbReference>
<dbReference type="PRINTS" id="PR01543">
    <property type="entry name" value="ANATRNSFRASE"/>
</dbReference>
<dbReference type="EMBL" id="LKET01000068">
    <property type="protein sequence ID" value="KPU42456.1"/>
    <property type="molecule type" value="Genomic_DNA"/>
</dbReference>
<keyword evidence="3" id="KW-0012">Acyltransferase</keyword>
<name>A0A0N8NSM6_9CLOT</name>
<keyword evidence="3" id="KW-0808">Transferase</keyword>
<accession>A0A0N8NSM6</accession>
<dbReference type="Gene3D" id="3.30.2140.20">
    <property type="match status" value="1"/>
</dbReference>
<dbReference type="EC" id="2.3.1.5" evidence="3"/>
<dbReference type="OrthoDB" id="7181050at2"/>
<reference evidence="3 4" key="1">
    <citation type="submission" date="2015-09" db="EMBL/GenBank/DDBJ databases">
        <title>Genome sequence of Oxobacter pfennigii DSM 3222.</title>
        <authorList>
            <person name="Poehlein A."/>
            <person name="Bengelsdorf F.R."/>
            <person name="Schiel-Bengelsdorf B."/>
            <person name="Duerre P."/>
            <person name="Daniel R."/>
        </authorList>
    </citation>
    <scope>NUCLEOTIDE SEQUENCE [LARGE SCALE GENOMIC DNA]</scope>
    <source>
        <strain evidence="3 4">DSM 3222</strain>
    </source>
</reference>
<evidence type="ECO:0000256" key="2">
    <source>
        <dbReference type="RuleBase" id="RU003452"/>
    </source>
</evidence>
<dbReference type="RefSeq" id="WP_054877163.1">
    <property type="nucleotide sequence ID" value="NZ_LKET01000068.1"/>
</dbReference>
<proteinExistence type="inferred from homology"/>
<dbReference type="PATRIC" id="fig|36849.3.peg.4479"/>
<dbReference type="SUPFAM" id="SSF54001">
    <property type="entry name" value="Cysteine proteinases"/>
    <property type="match status" value="1"/>
</dbReference>
<dbReference type="GO" id="GO:0004060">
    <property type="term" value="F:arylamine N-acetyltransferase activity"/>
    <property type="evidence" value="ECO:0007669"/>
    <property type="project" value="UniProtKB-EC"/>
</dbReference>
<organism evidence="3 4">
    <name type="scientific">Oxobacter pfennigii</name>
    <dbReference type="NCBI Taxonomy" id="36849"/>
    <lineage>
        <taxon>Bacteria</taxon>
        <taxon>Bacillati</taxon>
        <taxon>Bacillota</taxon>
        <taxon>Clostridia</taxon>
        <taxon>Eubacteriales</taxon>
        <taxon>Clostridiaceae</taxon>
        <taxon>Oxobacter</taxon>
    </lineage>
</organism>
<dbReference type="PANTHER" id="PTHR11786:SF0">
    <property type="entry name" value="ARYLAMINE N-ACETYLTRANSFERASE 4-RELATED"/>
    <property type="match status" value="1"/>
</dbReference>
<comment type="similarity">
    <text evidence="1 2">Belongs to the arylamine N-acetyltransferase family.</text>
</comment>
<keyword evidence="4" id="KW-1185">Reference proteome</keyword>
<evidence type="ECO:0000313" key="3">
    <source>
        <dbReference type="EMBL" id="KPU42456.1"/>
    </source>
</evidence>
<comment type="caution">
    <text evidence="3">The sequence shown here is derived from an EMBL/GenBank/DDBJ whole genome shotgun (WGS) entry which is preliminary data.</text>
</comment>
<dbReference type="InterPro" id="IPR001447">
    <property type="entry name" value="Arylamine_N-AcTrfase"/>
</dbReference>
<dbReference type="Proteomes" id="UP000050326">
    <property type="component" value="Unassembled WGS sequence"/>
</dbReference>